<evidence type="ECO:0000256" key="1">
    <source>
        <dbReference type="SAM" id="MobiDB-lite"/>
    </source>
</evidence>
<feature type="compositionally biased region" description="Polar residues" evidence="1">
    <location>
        <begin position="423"/>
        <end position="433"/>
    </location>
</feature>
<dbReference type="EMBL" id="MJEQ01000576">
    <property type="protein sequence ID" value="OIT35334.1"/>
    <property type="molecule type" value="Genomic_DNA"/>
</dbReference>
<organism evidence="2 3">
    <name type="scientific">Nicotiana attenuata</name>
    <name type="common">Coyote tobacco</name>
    <dbReference type="NCBI Taxonomy" id="49451"/>
    <lineage>
        <taxon>Eukaryota</taxon>
        <taxon>Viridiplantae</taxon>
        <taxon>Streptophyta</taxon>
        <taxon>Embryophyta</taxon>
        <taxon>Tracheophyta</taxon>
        <taxon>Spermatophyta</taxon>
        <taxon>Magnoliopsida</taxon>
        <taxon>eudicotyledons</taxon>
        <taxon>Gunneridae</taxon>
        <taxon>Pentapetalae</taxon>
        <taxon>asterids</taxon>
        <taxon>lamiids</taxon>
        <taxon>Solanales</taxon>
        <taxon>Solanaceae</taxon>
        <taxon>Nicotianoideae</taxon>
        <taxon>Nicotianeae</taxon>
        <taxon>Nicotiana</taxon>
    </lineage>
</organism>
<gene>
    <name evidence="2" type="ORF">A4A49_02734</name>
</gene>
<name>A0A314L2Y7_NICAT</name>
<accession>A0A314L2Y7</accession>
<evidence type="ECO:0000313" key="2">
    <source>
        <dbReference type="EMBL" id="OIT35334.1"/>
    </source>
</evidence>
<feature type="region of interest" description="Disordered" evidence="1">
    <location>
        <begin position="312"/>
        <end position="344"/>
    </location>
</feature>
<comment type="caution">
    <text evidence="2">The sequence shown here is derived from an EMBL/GenBank/DDBJ whole genome shotgun (WGS) entry which is preliminary data.</text>
</comment>
<sequence>MMVSEGGLVYIGGRTEHVFNVNEDHLSIPELADYARSFGITKLEKTFVVPYKGDNLVELKNDMDIYGLSQLLSDGDTIAFIIERGIRESDCLVAPSTVDLNIGVVHDGNVNEDGYSSIDWTDTDEEEVAQDLPIVEHTAQDLAITQQSESIDYESDVHEELRIVKKDVKQFKKLNRRGRKGKKGKCGGYLGEVGLDEGFEDINKEMRSTNGKLLADEPYYDSSDCDSFDCDEESEPVSDDEGPRNKTIVTMLEEIKVKVMIRVSKSREFAETWVDGISSMAMMVFNTNVEKSMQVTIDWNGDEGFEVLEEFAESQQSSTVNPKKRNRGDSGIGNKGKGAKSGYKKPRVVRHGVFVSQSGYTSVNQGLPSSRTVKTPCATVINSAHMTGYIGYQPTKGLKWKGKTTITQRQLQVQSAQHRITTRSRSAGIQTRAQVKGKSLSKIPS</sequence>
<dbReference type="Gramene" id="OIT35334">
    <property type="protein sequence ID" value="OIT35334"/>
    <property type="gene ID" value="A4A49_02734"/>
</dbReference>
<proteinExistence type="predicted"/>
<feature type="compositionally biased region" description="Acidic residues" evidence="1">
    <location>
        <begin position="225"/>
        <end position="240"/>
    </location>
</feature>
<evidence type="ECO:0008006" key="4">
    <source>
        <dbReference type="Google" id="ProtNLM"/>
    </source>
</evidence>
<keyword evidence="3" id="KW-1185">Reference proteome</keyword>
<feature type="region of interest" description="Disordered" evidence="1">
    <location>
        <begin position="225"/>
        <end position="244"/>
    </location>
</feature>
<protein>
    <recommendedName>
        <fullName evidence="4">PB1 domain-containing protein</fullName>
    </recommendedName>
</protein>
<dbReference type="AlphaFoldDB" id="A0A314L2Y7"/>
<feature type="region of interest" description="Disordered" evidence="1">
    <location>
        <begin position="423"/>
        <end position="445"/>
    </location>
</feature>
<dbReference type="Proteomes" id="UP000187609">
    <property type="component" value="Unassembled WGS sequence"/>
</dbReference>
<evidence type="ECO:0000313" key="3">
    <source>
        <dbReference type="Proteomes" id="UP000187609"/>
    </source>
</evidence>
<reference evidence="2" key="1">
    <citation type="submission" date="2016-11" db="EMBL/GenBank/DDBJ databases">
        <title>The genome of Nicotiana attenuata.</title>
        <authorList>
            <person name="Xu S."/>
            <person name="Brockmoeller T."/>
            <person name="Gaquerel E."/>
            <person name="Navarro A."/>
            <person name="Kuhl H."/>
            <person name="Gase K."/>
            <person name="Ling Z."/>
            <person name="Zhou W."/>
            <person name="Kreitzer C."/>
            <person name="Stanke M."/>
            <person name="Tang H."/>
            <person name="Lyons E."/>
            <person name="Pandey P."/>
            <person name="Pandey S.P."/>
            <person name="Timmermann B."/>
            <person name="Baldwin I.T."/>
        </authorList>
    </citation>
    <scope>NUCLEOTIDE SEQUENCE [LARGE SCALE GENOMIC DNA]</scope>
    <source>
        <strain evidence="2">UT</strain>
    </source>
</reference>